<dbReference type="Proteomes" id="UP000567293">
    <property type="component" value="Unassembled WGS sequence"/>
</dbReference>
<proteinExistence type="predicted"/>
<organism evidence="1 2">
    <name type="scientific">Candidatus Acidiferrum panamense</name>
    <dbReference type="NCBI Taxonomy" id="2741543"/>
    <lineage>
        <taxon>Bacteria</taxon>
        <taxon>Pseudomonadati</taxon>
        <taxon>Acidobacteriota</taxon>
        <taxon>Terriglobia</taxon>
        <taxon>Candidatus Acidiferrales</taxon>
        <taxon>Candidatus Acidiferrum</taxon>
    </lineage>
</organism>
<dbReference type="EMBL" id="JACDQQ010000607">
    <property type="protein sequence ID" value="MBA0084548.1"/>
    <property type="molecule type" value="Genomic_DNA"/>
</dbReference>
<keyword evidence="2" id="KW-1185">Reference proteome</keyword>
<dbReference type="AlphaFoldDB" id="A0A7V8NND4"/>
<sequence>MASLIAKKKGNQLYYYVVESARVEGQPRIVHQAYLGTADKVAALVKDCTFPPLSAAARDFGL</sequence>
<accession>A0A7V8NND4</accession>
<evidence type="ECO:0000313" key="1">
    <source>
        <dbReference type="EMBL" id="MBA0084548.1"/>
    </source>
</evidence>
<gene>
    <name evidence="1" type="ORF">HRJ53_06105</name>
</gene>
<name>A0A7V8NND4_9BACT</name>
<protein>
    <submittedName>
        <fullName evidence="1">Transposase</fullName>
    </submittedName>
</protein>
<comment type="caution">
    <text evidence="1">The sequence shown here is derived from an EMBL/GenBank/DDBJ whole genome shotgun (WGS) entry which is preliminary data.</text>
</comment>
<evidence type="ECO:0000313" key="2">
    <source>
        <dbReference type="Proteomes" id="UP000567293"/>
    </source>
</evidence>
<feature type="non-terminal residue" evidence="1">
    <location>
        <position position="62"/>
    </location>
</feature>
<reference evidence="1" key="1">
    <citation type="submission" date="2020-06" db="EMBL/GenBank/DDBJ databases">
        <title>Legume-microbial interactions unlock mineral nutrients during tropical forest succession.</title>
        <authorList>
            <person name="Epihov D.Z."/>
        </authorList>
    </citation>
    <scope>NUCLEOTIDE SEQUENCE [LARGE SCALE GENOMIC DNA]</scope>
    <source>
        <strain evidence="1">Pan2503</strain>
    </source>
</reference>